<dbReference type="GO" id="GO:0003908">
    <property type="term" value="F:methylated-DNA-[protein]-cysteine S-methyltransferase activity"/>
    <property type="evidence" value="ECO:0007669"/>
    <property type="project" value="UniProtKB-EC"/>
</dbReference>
<dbReference type="InterPro" id="IPR014048">
    <property type="entry name" value="MethylDNA_cys_MeTrfase_DNA-bd"/>
</dbReference>
<dbReference type="NCBIfam" id="NF011964">
    <property type="entry name" value="PRK15435.1"/>
    <property type="match status" value="1"/>
</dbReference>
<evidence type="ECO:0000256" key="12">
    <source>
        <dbReference type="ARBA" id="ARBA00023163"/>
    </source>
</evidence>
<keyword evidence="4" id="KW-0489">Methyltransferase</keyword>
<keyword evidence="9" id="KW-0805">Transcription regulation</keyword>
<evidence type="ECO:0000256" key="3">
    <source>
        <dbReference type="ARBA" id="ARBA00011918"/>
    </source>
</evidence>
<dbReference type="Gene3D" id="3.30.160.70">
    <property type="entry name" value="Methylated DNA-protein cysteine methyltransferase domain"/>
    <property type="match status" value="1"/>
</dbReference>
<dbReference type="GO" id="GO:0003700">
    <property type="term" value="F:DNA-binding transcription factor activity"/>
    <property type="evidence" value="ECO:0007669"/>
    <property type="project" value="InterPro"/>
</dbReference>
<dbReference type="CDD" id="cd06445">
    <property type="entry name" value="ATase"/>
    <property type="match status" value="1"/>
</dbReference>
<dbReference type="InterPro" id="IPR036217">
    <property type="entry name" value="MethylDNA_cys_MeTrfase_DNAb"/>
</dbReference>
<proteinExistence type="inferred from homology"/>
<evidence type="ECO:0000256" key="8">
    <source>
        <dbReference type="ARBA" id="ARBA00022833"/>
    </source>
</evidence>
<dbReference type="EC" id="2.1.1.63" evidence="3"/>
<dbReference type="InterPro" id="IPR001497">
    <property type="entry name" value="MethylDNA_cys_MeTrfase_AS"/>
</dbReference>
<dbReference type="InterPro" id="IPR008332">
    <property type="entry name" value="MethylG_MeTrfase_N"/>
</dbReference>
<feature type="binding site" evidence="16">
    <location>
        <position position="41"/>
    </location>
    <ligand>
        <name>Zn(2+)</name>
        <dbReference type="ChEBI" id="CHEBI:29105"/>
    </ligand>
</feature>
<dbReference type="PANTHER" id="PTHR10815:SF14">
    <property type="entry name" value="BIFUNCTIONAL TRANSCRIPTIONAL ACTIVATOR_DNA REPAIR ENZYME ADA"/>
    <property type="match status" value="1"/>
</dbReference>
<feature type="active site" description="Nucleophile; methyl group acceptor from either O6-methylguanine or O4-methylthymine" evidence="15">
    <location>
        <position position="321"/>
    </location>
</feature>
<dbReference type="EMBL" id="CP018632">
    <property type="protein sequence ID" value="ASJ76545.1"/>
    <property type="molecule type" value="Genomic_DNA"/>
</dbReference>
<dbReference type="Pfam" id="PF02805">
    <property type="entry name" value="Ada_Zn_binding"/>
    <property type="match status" value="1"/>
</dbReference>
<evidence type="ECO:0000313" key="19">
    <source>
        <dbReference type="Proteomes" id="UP000250079"/>
    </source>
</evidence>
<dbReference type="InterPro" id="IPR036388">
    <property type="entry name" value="WH-like_DNA-bd_sf"/>
</dbReference>
<dbReference type="GO" id="GO:0006281">
    <property type="term" value="P:DNA repair"/>
    <property type="evidence" value="ECO:0007669"/>
    <property type="project" value="UniProtKB-KW"/>
</dbReference>
<dbReference type="RefSeq" id="WP_088921308.1">
    <property type="nucleotide sequence ID" value="NZ_CP018632.1"/>
</dbReference>
<evidence type="ECO:0000256" key="1">
    <source>
        <dbReference type="ARBA" id="ARBA00001286"/>
    </source>
</evidence>
<feature type="domain" description="HTH araC/xylS-type" evidence="17">
    <location>
        <begin position="87"/>
        <end position="183"/>
    </location>
</feature>
<keyword evidence="11" id="KW-0010">Activator</keyword>
<dbReference type="Pfam" id="PF02870">
    <property type="entry name" value="Methyltransf_1N"/>
    <property type="match status" value="1"/>
</dbReference>
<organism evidence="18 19">
    <name type="scientific">Granulosicoccus antarcticus IMCC3135</name>
    <dbReference type="NCBI Taxonomy" id="1192854"/>
    <lineage>
        <taxon>Bacteria</taxon>
        <taxon>Pseudomonadati</taxon>
        <taxon>Pseudomonadota</taxon>
        <taxon>Gammaproteobacteria</taxon>
        <taxon>Chromatiales</taxon>
        <taxon>Granulosicoccaceae</taxon>
        <taxon>Granulosicoccus</taxon>
    </lineage>
</organism>
<dbReference type="InterPro" id="IPR018060">
    <property type="entry name" value="HTH_AraC"/>
</dbReference>
<comment type="catalytic activity">
    <reaction evidence="14">
        <text>a 6-O-methyl-2'-deoxyguanosine in DNA + L-cysteinyl-[protein] = S-methyl-L-cysteinyl-[protein] + a 2'-deoxyguanosine in DNA</text>
        <dbReference type="Rhea" id="RHEA:24000"/>
        <dbReference type="Rhea" id="RHEA-COMP:10131"/>
        <dbReference type="Rhea" id="RHEA-COMP:10132"/>
        <dbReference type="Rhea" id="RHEA-COMP:11367"/>
        <dbReference type="Rhea" id="RHEA-COMP:11368"/>
        <dbReference type="ChEBI" id="CHEBI:29950"/>
        <dbReference type="ChEBI" id="CHEBI:82612"/>
        <dbReference type="ChEBI" id="CHEBI:85445"/>
        <dbReference type="ChEBI" id="CHEBI:85448"/>
        <dbReference type="EC" id="2.1.1.63"/>
    </reaction>
</comment>
<evidence type="ECO:0000256" key="2">
    <source>
        <dbReference type="ARBA" id="ARBA00008711"/>
    </source>
</evidence>
<dbReference type="GO" id="GO:0008270">
    <property type="term" value="F:zinc ion binding"/>
    <property type="evidence" value="ECO:0007669"/>
    <property type="project" value="InterPro"/>
</dbReference>
<dbReference type="InterPro" id="IPR016221">
    <property type="entry name" value="Bifunct_regulatory_prot_Ada"/>
</dbReference>
<keyword evidence="19" id="KW-1185">Reference proteome</keyword>
<dbReference type="SUPFAM" id="SSF46767">
    <property type="entry name" value="Methylated DNA-protein cysteine methyltransferase, C-terminal domain"/>
    <property type="match status" value="1"/>
</dbReference>
<evidence type="ECO:0000256" key="14">
    <source>
        <dbReference type="ARBA" id="ARBA00049348"/>
    </source>
</evidence>
<dbReference type="AlphaFoldDB" id="A0A2Z2P186"/>
<evidence type="ECO:0000256" key="16">
    <source>
        <dbReference type="PIRSR" id="PIRSR000409-3"/>
    </source>
</evidence>
<sequence length="363" mass="39723">MTSIYETDELRWQAVQARDAAADESFLYGVTTTGVFCYPSCPSRAALRKNTCFYSTREQAQTAGLRPCKRCRSDEPPLKVRQRLLVEQACKLIQAASEGIKVEALAEQLGMSRFHLQKLFQQFLGMSPKSYIKAVRARNVDQALASSSTVTDALLSAGYDSSSAYYADGAVRIGMSAHTYRRLGEGLSIRYAFGKSQFGKIVVAASSKGVCCILFGDSQKELSEELTARFRKATLIRDNETMQQLVADAIEGIENPLLAEKLPLDVQGTAFQEKVWTALRQIAPGETASYSQVAAAIGQPTAARAVARACGANPVAVIVPCHRVVGSSGKLTGYRWGVDRKQRLLESEQEQRAEEKASTLVER</sequence>
<evidence type="ECO:0000256" key="6">
    <source>
        <dbReference type="ARBA" id="ARBA00022723"/>
    </source>
</evidence>
<dbReference type="GO" id="GO:0032259">
    <property type="term" value="P:methylation"/>
    <property type="evidence" value="ECO:0007669"/>
    <property type="project" value="UniProtKB-KW"/>
</dbReference>
<evidence type="ECO:0000256" key="11">
    <source>
        <dbReference type="ARBA" id="ARBA00023159"/>
    </source>
</evidence>
<dbReference type="FunFam" id="1.10.10.10:FF:000214">
    <property type="entry name" value="Methylated-DNA--protein-cysteine methyltransferase"/>
    <property type="match status" value="1"/>
</dbReference>
<reference evidence="18 19" key="1">
    <citation type="submission" date="2016-12" db="EMBL/GenBank/DDBJ databases">
        <authorList>
            <person name="Song W.-J."/>
            <person name="Kurnit D.M."/>
        </authorList>
    </citation>
    <scope>NUCLEOTIDE SEQUENCE [LARGE SCALE GENOMIC DNA]</scope>
    <source>
        <strain evidence="18 19">IMCC3135</strain>
    </source>
</reference>
<dbReference type="Gene3D" id="1.10.10.10">
    <property type="entry name" value="Winged helix-like DNA-binding domain superfamily/Winged helix DNA-binding domain"/>
    <property type="match status" value="1"/>
</dbReference>
<keyword evidence="6 16" id="KW-0479">Metal-binding</keyword>
<dbReference type="InterPro" id="IPR036631">
    <property type="entry name" value="MGMT_N_sf"/>
</dbReference>
<comment type="cofactor">
    <cofactor evidence="16">
        <name>Zn(2+)</name>
        <dbReference type="ChEBI" id="CHEBI:29105"/>
    </cofactor>
    <text evidence="16">Binds 1 zinc ion per subunit.</text>
</comment>
<dbReference type="Proteomes" id="UP000250079">
    <property type="component" value="Chromosome"/>
</dbReference>
<dbReference type="PIRSF" id="PIRSF000409">
    <property type="entry name" value="Ada"/>
    <property type="match status" value="1"/>
</dbReference>
<evidence type="ECO:0000313" key="18">
    <source>
        <dbReference type="EMBL" id="ASJ76545.1"/>
    </source>
</evidence>
<evidence type="ECO:0000256" key="4">
    <source>
        <dbReference type="ARBA" id="ARBA00022603"/>
    </source>
</evidence>
<evidence type="ECO:0000256" key="13">
    <source>
        <dbReference type="ARBA" id="ARBA00023204"/>
    </source>
</evidence>
<dbReference type="Gene3D" id="1.10.10.60">
    <property type="entry name" value="Homeodomain-like"/>
    <property type="match status" value="1"/>
</dbReference>
<evidence type="ECO:0000256" key="7">
    <source>
        <dbReference type="ARBA" id="ARBA00022763"/>
    </source>
</evidence>
<dbReference type="SMART" id="SM00342">
    <property type="entry name" value="HTH_ARAC"/>
    <property type="match status" value="1"/>
</dbReference>
<dbReference type="PANTHER" id="PTHR10815">
    <property type="entry name" value="METHYLATED-DNA--PROTEIN-CYSTEINE METHYLTRANSFERASE"/>
    <property type="match status" value="1"/>
</dbReference>
<dbReference type="SUPFAM" id="SSF46689">
    <property type="entry name" value="Homeodomain-like"/>
    <property type="match status" value="1"/>
</dbReference>
<dbReference type="SUPFAM" id="SSF57884">
    <property type="entry name" value="Ada DNA repair protein, N-terminal domain (N-Ada 10)"/>
    <property type="match status" value="1"/>
</dbReference>
<dbReference type="SUPFAM" id="SSF53155">
    <property type="entry name" value="Methylated DNA-protein cysteine methyltransferase domain"/>
    <property type="match status" value="1"/>
</dbReference>
<evidence type="ECO:0000256" key="15">
    <source>
        <dbReference type="PIRSR" id="PIRSR000409-1"/>
    </source>
</evidence>
<comment type="catalytic activity">
    <reaction evidence="1">
        <text>a 4-O-methyl-thymidine in DNA + L-cysteinyl-[protein] = a thymidine in DNA + S-methyl-L-cysteinyl-[protein]</text>
        <dbReference type="Rhea" id="RHEA:53428"/>
        <dbReference type="Rhea" id="RHEA-COMP:10131"/>
        <dbReference type="Rhea" id="RHEA-COMP:10132"/>
        <dbReference type="Rhea" id="RHEA-COMP:13555"/>
        <dbReference type="Rhea" id="RHEA-COMP:13556"/>
        <dbReference type="ChEBI" id="CHEBI:29950"/>
        <dbReference type="ChEBI" id="CHEBI:82612"/>
        <dbReference type="ChEBI" id="CHEBI:137386"/>
        <dbReference type="ChEBI" id="CHEBI:137387"/>
        <dbReference type="EC" id="2.1.1.63"/>
    </reaction>
</comment>
<feature type="binding site" evidence="16">
    <location>
        <position position="71"/>
    </location>
    <ligand>
        <name>Zn(2+)</name>
        <dbReference type="ChEBI" id="CHEBI:29105"/>
    </ligand>
</feature>
<evidence type="ECO:0000256" key="5">
    <source>
        <dbReference type="ARBA" id="ARBA00022679"/>
    </source>
</evidence>
<keyword evidence="8 16" id="KW-0862">Zinc</keyword>
<feature type="binding site" evidence="16">
    <location>
        <position position="37"/>
    </location>
    <ligand>
        <name>Zn(2+)</name>
        <dbReference type="ChEBI" id="CHEBI:29105"/>
    </ligand>
</feature>
<accession>A0A2Z2P186</accession>
<feature type="binding site" evidence="16">
    <location>
        <position position="68"/>
    </location>
    <ligand>
        <name>Zn(2+)</name>
        <dbReference type="ChEBI" id="CHEBI:29105"/>
    </ligand>
</feature>
<dbReference type="PROSITE" id="PS00041">
    <property type="entry name" value="HTH_ARAC_FAMILY_1"/>
    <property type="match status" value="1"/>
</dbReference>
<feature type="active site" description="Nucleophile; methyl group acceptor from methylphosphotriester" evidence="15">
    <location>
        <position position="37"/>
    </location>
</feature>
<dbReference type="PROSITE" id="PS01124">
    <property type="entry name" value="HTH_ARAC_FAMILY_2"/>
    <property type="match status" value="1"/>
</dbReference>
<dbReference type="Pfam" id="PF01035">
    <property type="entry name" value="DNA_binding_1"/>
    <property type="match status" value="1"/>
</dbReference>
<name>A0A2Z2P186_9GAMM</name>
<dbReference type="PROSITE" id="PS00374">
    <property type="entry name" value="MGMT"/>
    <property type="match status" value="1"/>
</dbReference>
<keyword evidence="5" id="KW-0808">Transferase</keyword>
<keyword evidence="13" id="KW-0234">DNA repair</keyword>
<dbReference type="Pfam" id="PF12833">
    <property type="entry name" value="HTH_18"/>
    <property type="match status" value="1"/>
</dbReference>
<keyword evidence="12" id="KW-0804">Transcription</keyword>
<comment type="similarity">
    <text evidence="2">Belongs to the MGMT family.</text>
</comment>
<dbReference type="OrthoDB" id="9802228at2"/>
<dbReference type="GO" id="GO:0043565">
    <property type="term" value="F:sequence-specific DNA binding"/>
    <property type="evidence" value="ECO:0007669"/>
    <property type="project" value="InterPro"/>
</dbReference>
<keyword evidence="7" id="KW-0227">DNA damage</keyword>
<evidence type="ECO:0000256" key="10">
    <source>
        <dbReference type="ARBA" id="ARBA00023125"/>
    </source>
</evidence>
<gene>
    <name evidence="18" type="primary">ada</name>
    <name evidence="18" type="ORF">IMCC3135_32500</name>
</gene>
<keyword evidence="10" id="KW-0238">DNA-binding</keyword>
<dbReference type="InterPro" id="IPR004026">
    <property type="entry name" value="Ada_DNA_repair_Zn-bd"/>
</dbReference>
<dbReference type="InterPro" id="IPR009057">
    <property type="entry name" value="Homeodomain-like_sf"/>
</dbReference>
<dbReference type="InterPro" id="IPR018062">
    <property type="entry name" value="HTH_AraC-typ_CS"/>
</dbReference>
<dbReference type="Gene3D" id="3.40.10.10">
    <property type="entry name" value="DNA Methylphosphotriester Repair Domain"/>
    <property type="match status" value="1"/>
</dbReference>
<evidence type="ECO:0000259" key="17">
    <source>
        <dbReference type="PROSITE" id="PS01124"/>
    </source>
</evidence>
<dbReference type="KEGG" id="gai:IMCC3135_32500"/>
<evidence type="ECO:0000256" key="9">
    <source>
        <dbReference type="ARBA" id="ARBA00023015"/>
    </source>
</evidence>
<dbReference type="NCBIfam" id="TIGR00589">
    <property type="entry name" value="ogt"/>
    <property type="match status" value="1"/>
</dbReference>
<protein>
    <recommendedName>
        <fullName evidence="3">methylated-DNA--[protein]-cysteine S-methyltransferase</fullName>
        <ecNumber evidence="3">2.1.1.63</ecNumber>
    </recommendedName>
</protein>
<dbReference type="InterPro" id="IPR035451">
    <property type="entry name" value="Ada-like_dom_sf"/>
</dbReference>